<dbReference type="InterPro" id="IPR017937">
    <property type="entry name" value="Thioredoxin_CS"/>
</dbReference>
<evidence type="ECO:0000256" key="2">
    <source>
        <dbReference type="SAM" id="SignalP"/>
    </source>
</evidence>
<dbReference type="InterPro" id="IPR050553">
    <property type="entry name" value="Thioredoxin_ResA/DsbE_sf"/>
</dbReference>
<dbReference type="PANTHER" id="PTHR42852:SF18">
    <property type="entry name" value="CHROMOSOME UNDETERMINED SCAFFOLD_47, WHOLE GENOME SHOTGUN SEQUENCE"/>
    <property type="match status" value="1"/>
</dbReference>
<keyword evidence="1" id="KW-0676">Redox-active center</keyword>
<dbReference type="CDD" id="cd02966">
    <property type="entry name" value="TlpA_like_family"/>
    <property type="match status" value="1"/>
</dbReference>
<feature type="domain" description="Thioredoxin" evidence="3">
    <location>
        <begin position="48"/>
        <end position="191"/>
    </location>
</feature>
<sequence length="199" mass="21745">MNFLKSLVLYTALAASATSAMAQDVTHQPPDREELREMREGSMRKLILHPEPKRESATVFTDPQGGEHTLADYQGKYVLLNFWATWCTPCRVEMPSLDRLQARLGGDQFAVVPVATSHNPQAAIDRFWTEAEIENLPILLDPSRALAADFGALSLPLTIILNPEGKEVARLIGDAEWDSDSAIAILAAMSGAEDKGAAE</sequence>
<evidence type="ECO:0000259" key="3">
    <source>
        <dbReference type="PROSITE" id="PS51352"/>
    </source>
</evidence>
<dbReference type="PROSITE" id="PS00194">
    <property type="entry name" value="THIOREDOXIN_1"/>
    <property type="match status" value="1"/>
</dbReference>
<dbReference type="AlphaFoldDB" id="A0A8J7IMW7"/>
<reference evidence="4" key="1">
    <citation type="submission" date="2020-10" db="EMBL/GenBank/DDBJ databases">
        <title>Paenihalocynthiibacter styelae gen. nov., sp. nov., isolated from stalked sea squirt Styela clava.</title>
        <authorList>
            <person name="Kim Y.-O."/>
            <person name="Yoon J.-H."/>
        </authorList>
    </citation>
    <scope>NUCLEOTIDE SEQUENCE</scope>
    <source>
        <strain evidence="4">MYP1-1</strain>
    </source>
</reference>
<dbReference type="PROSITE" id="PS51352">
    <property type="entry name" value="THIOREDOXIN_2"/>
    <property type="match status" value="1"/>
</dbReference>
<dbReference type="GO" id="GO:0016209">
    <property type="term" value="F:antioxidant activity"/>
    <property type="evidence" value="ECO:0007669"/>
    <property type="project" value="InterPro"/>
</dbReference>
<accession>A0A8J7IMW7</accession>
<gene>
    <name evidence="4" type="ORF">H1D41_08410</name>
</gene>
<dbReference type="SUPFAM" id="SSF52833">
    <property type="entry name" value="Thioredoxin-like"/>
    <property type="match status" value="1"/>
</dbReference>
<proteinExistence type="predicted"/>
<dbReference type="InterPro" id="IPR013766">
    <property type="entry name" value="Thioredoxin_domain"/>
</dbReference>
<dbReference type="Gene3D" id="3.40.30.10">
    <property type="entry name" value="Glutaredoxin"/>
    <property type="match status" value="1"/>
</dbReference>
<keyword evidence="5" id="KW-1185">Reference proteome</keyword>
<dbReference type="EMBL" id="JADCKQ010000005">
    <property type="protein sequence ID" value="MBI1493651.1"/>
    <property type="molecule type" value="Genomic_DNA"/>
</dbReference>
<feature type="chain" id="PRO_5035203884" evidence="2">
    <location>
        <begin position="23"/>
        <end position="199"/>
    </location>
</feature>
<dbReference type="InterPro" id="IPR036249">
    <property type="entry name" value="Thioredoxin-like_sf"/>
</dbReference>
<dbReference type="PANTHER" id="PTHR42852">
    <property type="entry name" value="THIOL:DISULFIDE INTERCHANGE PROTEIN DSBE"/>
    <property type="match status" value="1"/>
</dbReference>
<evidence type="ECO:0000313" key="4">
    <source>
        <dbReference type="EMBL" id="MBI1493651.1"/>
    </source>
</evidence>
<dbReference type="InterPro" id="IPR000866">
    <property type="entry name" value="AhpC/TSA"/>
</dbReference>
<comment type="caution">
    <text evidence="4">The sequence shown here is derived from an EMBL/GenBank/DDBJ whole genome shotgun (WGS) entry which is preliminary data.</text>
</comment>
<feature type="signal peptide" evidence="2">
    <location>
        <begin position="1"/>
        <end position="22"/>
    </location>
</feature>
<dbReference type="Proteomes" id="UP000640583">
    <property type="component" value="Unassembled WGS sequence"/>
</dbReference>
<evidence type="ECO:0000256" key="1">
    <source>
        <dbReference type="ARBA" id="ARBA00023284"/>
    </source>
</evidence>
<dbReference type="GO" id="GO:0015036">
    <property type="term" value="F:disulfide oxidoreductase activity"/>
    <property type="evidence" value="ECO:0007669"/>
    <property type="project" value="UniProtKB-ARBA"/>
</dbReference>
<protein>
    <submittedName>
        <fullName evidence="4">TlpA family protein disulfide reductase</fullName>
    </submittedName>
</protein>
<dbReference type="Pfam" id="PF00578">
    <property type="entry name" value="AhpC-TSA"/>
    <property type="match status" value="1"/>
</dbReference>
<dbReference type="RefSeq" id="WP_228848480.1">
    <property type="nucleotide sequence ID" value="NZ_JADCKQ010000005.1"/>
</dbReference>
<organism evidence="4 5">
    <name type="scientific">Halocynthiibacter styelae</name>
    <dbReference type="NCBI Taxonomy" id="2761955"/>
    <lineage>
        <taxon>Bacteria</taxon>
        <taxon>Pseudomonadati</taxon>
        <taxon>Pseudomonadota</taxon>
        <taxon>Alphaproteobacteria</taxon>
        <taxon>Rhodobacterales</taxon>
        <taxon>Paracoccaceae</taxon>
        <taxon>Halocynthiibacter</taxon>
    </lineage>
</organism>
<name>A0A8J7IMW7_9RHOB</name>
<keyword evidence="2" id="KW-0732">Signal</keyword>
<evidence type="ECO:0000313" key="5">
    <source>
        <dbReference type="Proteomes" id="UP000640583"/>
    </source>
</evidence>